<proteinExistence type="predicted"/>
<dbReference type="InterPro" id="IPR002195">
    <property type="entry name" value="Dihydroorotase_CS"/>
</dbReference>
<dbReference type="RefSeq" id="WP_211372426.1">
    <property type="nucleotide sequence ID" value="NZ_BAAALV010000004.1"/>
</dbReference>
<keyword evidence="4" id="KW-0456">Lyase</keyword>
<protein>
    <recommendedName>
        <fullName evidence="5">Amidohydrolase-related domain-containing protein</fullName>
    </recommendedName>
</protein>
<evidence type="ECO:0000256" key="3">
    <source>
        <dbReference type="ARBA" id="ARBA00022801"/>
    </source>
</evidence>
<evidence type="ECO:0000256" key="4">
    <source>
        <dbReference type="ARBA" id="ARBA00023239"/>
    </source>
</evidence>
<organism evidence="6 7">
    <name type="scientific">Arthrobacter gandavensis</name>
    <dbReference type="NCBI Taxonomy" id="169960"/>
    <lineage>
        <taxon>Bacteria</taxon>
        <taxon>Bacillati</taxon>
        <taxon>Actinomycetota</taxon>
        <taxon>Actinomycetes</taxon>
        <taxon>Micrococcales</taxon>
        <taxon>Micrococcaceae</taxon>
        <taxon>Arthrobacter</taxon>
    </lineage>
</organism>
<accession>A0ABP5AP50</accession>
<dbReference type="EMBL" id="BAAALV010000004">
    <property type="protein sequence ID" value="GAA1917763.1"/>
    <property type="molecule type" value="Genomic_DNA"/>
</dbReference>
<evidence type="ECO:0000256" key="1">
    <source>
        <dbReference type="ARBA" id="ARBA00002368"/>
    </source>
</evidence>
<sequence length="355" mass="39243">MHVSRIGNRPVVQGLSIIDFHLHFRMPFDPLTRSLSGGQFACEESGPAAADRAAKVAGMSAQWRRSWDFADPESTGQDAGWEAEADRWITELDQHHVEHAAFVTAGGNKEMAALVEHGAGRFLGLAAMADPFAPGAVEDFRRSVRDFGLRGLKLFAPLMSSRIDDPAADPLWRVAAEYQVPVLIHFGHCGSAGGIAHNAMIEPAWLEAVAKRHPDVTFVVPHFGIQHVQQVLFLMWACPNVLVDTSGSNQWVRFMAQKLTLEDLFRRFYETHGPERIVFGTDSSWFPRGYARRYLVDQLRICWEMGMPAADVQKIFGANAAGLLGLTDWAPADPELARSLSLDRSVNRSLKGAAE</sequence>
<evidence type="ECO:0000256" key="2">
    <source>
        <dbReference type="ARBA" id="ARBA00022723"/>
    </source>
</evidence>
<dbReference type="Gene3D" id="3.20.20.140">
    <property type="entry name" value="Metal-dependent hydrolases"/>
    <property type="match status" value="1"/>
</dbReference>
<comment type="function">
    <text evidence="1">Catalyzes the reversible cyclization of carbamoyl aspartate to dihydroorotate.</text>
</comment>
<feature type="domain" description="Amidohydrolase-related" evidence="5">
    <location>
        <begin position="18"/>
        <end position="326"/>
    </location>
</feature>
<name>A0ABP5AP50_9MICC</name>
<dbReference type="SUPFAM" id="SSF51556">
    <property type="entry name" value="Metallo-dependent hydrolases"/>
    <property type="match status" value="1"/>
</dbReference>
<evidence type="ECO:0000313" key="6">
    <source>
        <dbReference type="EMBL" id="GAA1917763.1"/>
    </source>
</evidence>
<dbReference type="Proteomes" id="UP001500784">
    <property type="component" value="Unassembled WGS sequence"/>
</dbReference>
<dbReference type="InterPro" id="IPR006680">
    <property type="entry name" value="Amidohydro-rel"/>
</dbReference>
<keyword evidence="3" id="KW-0378">Hydrolase</keyword>
<dbReference type="PANTHER" id="PTHR21240:SF28">
    <property type="entry name" value="ISO-OROTATE DECARBOXYLASE (EUROFUNG)"/>
    <property type="match status" value="1"/>
</dbReference>
<dbReference type="Pfam" id="PF04909">
    <property type="entry name" value="Amidohydro_2"/>
    <property type="match status" value="1"/>
</dbReference>
<dbReference type="PROSITE" id="PS00482">
    <property type="entry name" value="DIHYDROOROTASE_1"/>
    <property type="match status" value="1"/>
</dbReference>
<dbReference type="PANTHER" id="PTHR21240">
    <property type="entry name" value="2-AMINO-3-CARBOXYLMUCONATE-6-SEMIALDEHYDE DECARBOXYLASE"/>
    <property type="match status" value="1"/>
</dbReference>
<keyword evidence="2" id="KW-0479">Metal-binding</keyword>
<evidence type="ECO:0000259" key="5">
    <source>
        <dbReference type="Pfam" id="PF04909"/>
    </source>
</evidence>
<reference evidence="7" key="1">
    <citation type="journal article" date="2019" name="Int. J. Syst. Evol. Microbiol.">
        <title>The Global Catalogue of Microorganisms (GCM) 10K type strain sequencing project: providing services to taxonomists for standard genome sequencing and annotation.</title>
        <authorList>
            <consortium name="The Broad Institute Genomics Platform"/>
            <consortium name="The Broad Institute Genome Sequencing Center for Infectious Disease"/>
            <person name="Wu L."/>
            <person name="Ma J."/>
        </authorList>
    </citation>
    <scope>NUCLEOTIDE SEQUENCE [LARGE SCALE GENOMIC DNA]</scope>
    <source>
        <strain evidence="7">JCM 13316</strain>
    </source>
</reference>
<gene>
    <name evidence="6" type="ORF">GCM10009688_23560</name>
</gene>
<dbReference type="InterPro" id="IPR032465">
    <property type="entry name" value="ACMSD"/>
</dbReference>
<comment type="caution">
    <text evidence="6">The sequence shown here is derived from an EMBL/GenBank/DDBJ whole genome shotgun (WGS) entry which is preliminary data.</text>
</comment>
<evidence type="ECO:0000313" key="7">
    <source>
        <dbReference type="Proteomes" id="UP001500784"/>
    </source>
</evidence>
<dbReference type="InterPro" id="IPR032466">
    <property type="entry name" value="Metal_Hydrolase"/>
</dbReference>
<keyword evidence="7" id="KW-1185">Reference proteome</keyword>